<reference evidence="5" key="3">
    <citation type="submission" date="2021-11" db="EMBL/GenBank/DDBJ databases">
        <title>Isoprene-degrading acetogen.</title>
        <authorList>
            <person name="Yang Y."/>
            <person name="Jin H."/>
            <person name="Yan J."/>
        </authorList>
    </citation>
    <scope>NUCLEOTIDE SEQUENCE</scope>
    <source>
        <strain evidence="5">Berkeley</strain>
    </source>
</reference>
<proteinExistence type="inferred from homology"/>
<dbReference type="AlphaFoldDB" id="A0A1F2PGH1"/>
<dbReference type="Gene3D" id="3.30.70.1060">
    <property type="entry name" value="Dimeric alpha+beta barrel"/>
    <property type="match status" value="1"/>
</dbReference>
<organism evidence="3 6">
    <name type="scientific">Acetobacterium wieringae</name>
    <dbReference type="NCBI Taxonomy" id="52694"/>
    <lineage>
        <taxon>Bacteria</taxon>
        <taxon>Bacillati</taxon>
        <taxon>Bacillota</taxon>
        <taxon>Clostridia</taxon>
        <taxon>Eubacteriales</taxon>
        <taxon>Eubacteriaceae</taxon>
        <taxon>Acetobacterium</taxon>
    </lineage>
</organism>
<protein>
    <submittedName>
        <fullName evidence="4">GTP cyclohydrolase</fullName>
    </submittedName>
    <submittedName>
        <fullName evidence="3">YCII-related domain protein</fullName>
    </submittedName>
    <submittedName>
        <fullName evidence="5">YciI family protein</fullName>
    </submittedName>
</protein>
<dbReference type="PANTHER" id="PTHR37828:SF1">
    <property type="entry name" value="YCII-RELATED DOMAIN-CONTAINING PROTEIN"/>
    <property type="match status" value="1"/>
</dbReference>
<feature type="domain" description="YCII-related" evidence="2">
    <location>
        <begin position="1"/>
        <end position="81"/>
    </location>
</feature>
<evidence type="ECO:0000256" key="1">
    <source>
        <dbReference type="ARBA" id="ARBA00007689"/>
    </source>
</evidence>
<comment type="similarity">
    <text evidence="1">Belongs to the YciI family.</text>
</comment>
<dbReference type="RefSeq" id="WP_070371486.1">
    <property type="nucleotide sequence ID" value="NZ_CABIIK010000021.1"/>
</dbReference>
<dbReference type="Proteomes" id="UP000322619">
    <property type="component" value="Unassembled WGS sequence"/>
</dbReference>
<reference evidence="4 7" key="2">
    <citation type="submission" date="2019-08" db="EMBL/GenBank/DDBJ databases">
        <title>Isolation and enrichment of carboxydotrophic bacteria from anaerobic sludge for the production of bio-based chemicals from syngas.</title>
        <authorList>
            <person name="Antares A.L."/>
            <person name="Moreira J."/>
            <person name="Diender M."/>
            <person name="Parshina S.N."/>
            <person name="Stams A.J.M."/>
            <person name="Alves M."/>
            <person name="Alves J.I."/>
            <person name="Sousa D.Z."/>
        </authorList>
    </citation>
    <scope>NUCLEOTIDE SEQUENCE [LARGE SCALE GENOMIC DNA]</scope>
    <source>
        <strain evidence="4 7">JM</strain>
    </source>
</reference>
<dbReference type="STRING" id="52694.ACWI_22040"/>
<sequence length="95" mass="10920">MFIILLNYIKSVEAVDAVIPAHLNYLEHYYQLDKFILSGRKRPRTGGVILCQAQDKDEVWAIIEEDPFYLKKVAAYEVLEFLPTKAATSLTPYLV</sequence>
<dbReference type="PANTHER" id="PTHR37828">
    <property type="entry name" value="GSR2449 PROTEIN"/>
    <property type="match status" value="1"/>
</dbReference>
<evidence type="ECO:0000313" key="8">
    <source>
        <dbReference type="Proteomes" id="UP001163550"/>
    </source>
</evidence>
<dbReference type="EMBL" id="VSLA01000027">
    <property type="protein sequence ID" value="TYC84052.1"/>
    <property type="molecule type" value="Genomic_DNA"/>
</dbReference>
<dbReference type="OrthoDB" id="9814407at2"/>
<keyword evidence="4" id="KW-0378">Hydrolase</keyword>
<keyword evidence="8" id="KW-1185">Reference proteome</keyword>
<dbReference type="Proteomes" id="UP001163550">
    <property type="component" value="Chromosome"/>
</dbReference>
<evidence type="ECO:0000313" key="4">
    <source>
        <dbReference type="EMBL" id="TYC84052.1"/>
    </source>
</evidence>
<dbReference type="Proteomes" id="UP000176244">
    <property type="component" value="Unassembled WGS sequence"/>
</dbReference>
<name>A0A1F2PGH1_9FIRM</name>
<dbReference type="GO" id="GO:0016787">
    <property type="term" value="F:hydrolase activity"/>
    <property type="evidence" value="ECO:0007669"/>
    <property type="project" value="UniProtKB-KW"/>
</dbReference>
<dbReference type="SUPFAM" id="SSF54909">
    <property type="entry name" value="Dimeric alpha+beta barrel"/>
    <property type="match status" value="1"/>
</dbReference>
<evidence type="ECO:0000313" key="6">
    <source>
        <dbReference type="Proteomes" id="UP000176244"/>
    </source>
</evidence>
<dbReference type="EMBL" id="CP087994">
    <property type="protein sequence ID" value="UYO64457.1"/>
    <property type="molecule type" value="Genomic_DNA"/>
</dbReference>
<evidence type="ECO:0000259" key="2">
    <source>
        <dbReference type="Pfam" id="PF03795"/>
    </source>
</evidence>
<evidence type="ECO:0000313" key="3">
    <source>
        <dbReference type="EMBL" id="OFV70423.1"/>
    </source>
</evidence>
<reference evidence="3 6" key="1">
    <citation type="submission" date="2015-09" db="EMBL/GenBank/DDBJ databases">
        <title>Genome sequence of Acetobacterium wieringae DSM 1911.</title>
        <authorList>
            <person name="Poehlein A."/>
            <person name="Bengelsdorf F.R."/>
            <person name="Schiel-Bengelsdorf B."/>
            <person name="Duerre P."/>
            <person name="Daniel R."/>
        </authorList>
    </citation>
    <scope>NUCLEOTIDE SEQUENCE [LARGE SCALE GENOMIC DNA]</scope>
    <source>
        <strain evidence="3 6">DSM 1911</strain>
    </source>
</reference>
<accession>A0A1F2PGH1</accession>
<evidence type="ECO:0000313" key="7">
    <source>
        <dbReference type="Proteomes" id="UP000322619"/>
    </source>
</evidence>
<gene>
    <name evidence="3" type="ORF">ACWI_22040</name>
    <name evidence="4" type="ORF">FXB42_13810</name>
    <name evidence="5" type="ORF">LNN31_08550</name>
</gene>
<dbReference type="InterPro" id="IPR011008">
    <property type="entry name" value="Dimeric_a/b-barrel"/>
</dbReference>
<dbReference type="InterPro" id="IPR005545">
    <property type="entry name" value="YCII"/>
</dbReference>
<dbReference type="EMBL" id="LKEU01000031">
    <property type="protein sequence ID" value="OFV70423.1"/>
    <property type="molecule type" value="Genomic_DNA"/>
</dbReference>
<evidence type="ECO:0000313" key="5">
    <source>
        <dbReference type="EMBL" id="UYO64457.1"/>
    </source>
</evidence>
<dbReference type="Pfam" id="PF03795">
    <property type="entry name" value="YCII"/>
    <property type="match status" value="1"/>
</dbReference>